<gene>
    <name evidence="1" type="ORF">DM860_013167</name>
</gene>
<sequence length="36" mass="4334">MITTSIVYILYVLKKNLIFTRVLTLIEHMEHVKLFL</sequence>
<protein>
    <submittedName>
        <fullName evidence="1">Uncharacterized protein</fullName>
    </submittedName>
</protein>
<evidence type="ECO:0000313" key="2">
    <source>
        <dbReference type="Proteomes" id="UP000249390"/>
    </source>
</evidence>
<accession>A0A328DNF4</accession>
<dbReference type="AlphaFoldDB" id="A0A328DNF4"/>
<evidence type="ECO:0000313" key="1">
    <source>
        <dbReference type="EMBL" id="RAL47202.1"/>
    </source>
</evidence>
<comment type="caution">
    <text evidence="1">The sequence shown here is derived from an EMBL/GenBank/DDBJ whole genome shotgun (WGS) entry which is preliminary data.</text>
</comment>
<name>A0A328DNF4_9ASTE</name>
<dbReference type="Proteomes" id="UP000249390">
    <property type="component" value="Unassembled WGS sequence"/>
</dbReference>
<dbReference type="EMBL" id="NQVE01000115">
    <property type="protein sequence ID" value="RAL47202.1"/>
    <property type="molecule type" value="Genomic_DNA"/>
</dbReference>
<reference evidence="1 2" key="1">
    <citation type="submission" date="2018-06" db="EMBL/GenBank/DDBJ databases">
        <title>The Genome of Cuscuta australis (Dodder) Provides Insight into the Evolution of Plant Parasitism.</title>
        <authorList>
            <person name="Liu H."/>
        </authorList>
    </citation>
    <scope>NUCLEOTIDE SEQUENCE [LARGE SCALE GENOMIC DNA]</scope>
    <source>
        <strain evidence="2">cv. Yunnan</strain>
        <tissue evidence="1">Vines</tissue>
    </source>
</reference>
<proteinExistence type="predicted"/>
<organism evidence="1 2">
    <name type="scientific">Cuscuta australis</name>
    <dbReference type="NCBI Taxonomy" id="267555"/>
    <lineage>
        <taxon>Eukaryota</taxon>
        <taxon>Viridiplantae</taxon>
        <taxon>Streptophyta</taxon>
        <taxon>Embryophyta</taxon>
        <taxon>Tracheophyta</taxon>
        <taxon>Spermatophyta</taxon>
        <taxon>Magnoliopsida</taxon>
        <taxon>eudicotyledons</taxon>
        <taxon>Gunneridae</taxon>
        <taxon>Pentapetalae</taxon>
        <taxon>asterids</taxon>
        <taxon>lamiids</taxon>
        <taxon>Solanales</taxon>
        <taxon>Convolvulaceae</taxon>
        <taxon>Cuscuteae</taxon>
        <taxon>Cuscuta</taxon>
        <taxon>Cuscuta subgen. Grammica</taxon>
        <taxon>Cuscuta sect. Cleistogrammica</taxon>
    </lineage>
</organism>
<keyword evidence="2" id="KW-1185">Reference proteome</keyword>